<evidence type="ECO:0000256" key="9">
    <source>
        <dbReference type="ARBA" id="ARBA00022691"/>
    </source>
</evidence>
<dbReference type="Proteomes" id="UP001465976">
    <property type="component" value="Unassembled WGS sequence"/>
</dbReference>
<dbReference type="InterPro" id="IPR029063">
    <property type="entry name" value="SAM-dependent_MTases_sf"/>
</dbReference>
<accession>A0ABR3G1F9</accession>
<keyword evidence="15" id="KW-1185">Reference proteome</keyword>
<keyword evidence="7 12" id="KW-0489">Methyltransferase</keyword>
<reference evidence="14 15" key="1">
    <citation type="submission" date="2024-02" db="EMBL/GenBank/DDBJ databases">
        <title>A draft genome for the cacao thread blight pathogen Marasmius crinis-equi.</title>
        <authorList>
            <person name="Cohen S.P."/>
            <person name="Baruah I.K."/>
            <person name="Amoako-Attah I."/>
            <person name="Bukari Y."/>
            <person name="Meinhardt L.W."/>
            <person name="Bailey B.A."/>
        </authorList>
    </citation>
    <scope>NUCLEOTIDE SEQUENCE [LARGE SCALE GENOMIC DNA]</scope>
    <source>
        <strain evidence="14 15">GH-76</strain>
    </source>
</reference>
<comment type="subcellular location">
    <subcellularLocation>
        <location evidence="2 12">Cytoplasm</location>
    </subcellularLocation>
</comment>
<evidence type="ECO:0000256" key="6">
    <source>
        <dbReference type="ARBA" id="ARBA00022490"/>
    </source>
</evidence>
<evidence type="ECO:0000256" key="11">
    <source>
        <dbReference type="ARBA" id="ARBA00047957"/>
    </source>
</evidence>
<comment type="function">
    <text evidence="1">Probable adenosyl-L-methionine (AdoMet)-dependent tRNA (uracil-O(2)-)-methyltransferase.</text>
</comment>
<proteinExistence type="inferred from homology"/>
<keyword evidence="10 12" id="KW-0819">tRNA processing</keyword>
<organism evidence="14 15">
    <name type="scientific">Marasmius crinis-equi</name>
    <dbReference type="NCBI Taxonomy" id="585013"/>
    <lineage>
        <taxon>Eukaryota</taxon>
        <taxon>Fungi</taxon>
        <taxon>Dikarya</taxon>
        <taxon>Basidiomycota</taxon>
        <taxon>Agaricomycotina</taxon>
        <taxon>Agaricomycetes</taxon>
        <taxon>Agaricomycetidae</taxon>
        <taxon>Agaricales</taxon>
        <taxon>Marasmiineae</taxon>
        <taxon>Marasmiaceae</taxon>
        <taxon>Marasmius</taxon>
    </lineage>
</organism>
<evidence type="ECO:0000256" key="13">
    <source>
        <dbReference type="SAM" id="MobiDB-lite"/>
    </source>
</evidence>
<evidence type="ECO:0000256" key="3">
    <source>
        <dbReference type="ARBA" id="ARBA00009056"/>
    </source>
</evidence>
<evidence type="ECO:0000256" key="4">
    <source>
        <dbReference type="ARBA" id="ARBA00012795"/>
    </source>
</evidence>
<evidence type="ECO:0000256" key="7">
    <source>
        <dbReference type="ARBA" id="ARBA00022603"/>
    </source>
</evidence>
<evidence type="ECO:0000256" key="5">
    <source>
        <dbReference type="ARBA" id="ARBA00017788"/>
    </source>
</evidence>
<keyword evidence="6 12" id="KW-0963">Cytoplasm</keyword>
<evidence type="ECO:0000256" key="10">
    <source>
        <dbReference type="ARBA" id="ARBA00022694"/>
    </source>
</evidence>
<comment type="caution">
    <text evidence="14">The sequence shown here is derived from an EMBL/GenBank/DDBJ whole genome shotgun (WGS) entry which is preliminary data.</text>
</comment>
<sequence length="514" mass="58323">MAPSSSRPRFDPSPCQINEIKPPELKDGIDSSDWVPLISCAANFPLELFEIATSQLIHHPEYNSTLILRSETVSTITDTENFPETVPQLQGLQKIRCIHRKLLPRRPGRDAALEQYCTLYGNIVEHATDAEILPTTLVLTPIVTPDSPLPYYHPTVSHLAFRYLQEEEDEGTLRIEVVPLPNTSLDPNARLYRTCLALLDTLHRYGWGAMTNYQKRVRHDVLIPREEYQDLYLVMRERHKGLIDTWQEVTDPLKHVFEDIGIATYLMLLWKRTFATGDSEASESYENEPWRHWPRPPGGFIDFGCGNGLLTYILISEGYKGYGIDVRARTSWSSYPPDTQESLHVHAFDPTAPDLSSTYFPRGVFIIANHADELTPWTPVVSTLYSASGYLSIPCCAWTFDSRYERSSSLPFSLPGDETLDAFTHKLNLGGDGSNSSSYSMYRIWLATLSVHCGWQVECEILRIPSTRNWAIIGRKHSELVETDIALENVEDVLRGVQERGVFKPRKPEGKSGH</sequence>
<dbReference type="EMBL" id="JBAHYK010000013">
    <property type="protein sequence ID" value="KAL0581276.1"/>
    <property type="molecule type" value="Genomic_DNA"/>
</dbReference>
<evidence type="ECO:0000256" key="12">
    <source>
        <dbReference type="RuleBase" id="RU368004"/>
    </source>
</evidence>
<dbReference type="Pfam" id="PF07757">
    <property type="entry name" value="AdoMet_MTase"/>
    <property type="match status" value="1"/>
</dbReference>
<evidence type="ECO:0000256" key="2">
    <source>
        <dbReference type="ARBA" id="ARBA00004496"/>
    </source>
</evidence>
<feature type="region of interest" description="Disordered" evidence="13">
    <location>
        <begin position="1"/>
        <end position="22"/>
    </location>
</feature>
<dbReference type="EC" id="2.1.1.211" evidence="4 12"/>
<evidence type="ECO:0000256" key="8">
    <source>
        <dbReference type="ARBA" id="ARBA00022679"/>
    </source>
</evidence>
<dbReference type="GO" id="GO:0141101">
    <property type="term" value="F:tRNA(Ser) (uridine(44)-2'-O-)-methyltransferase activity"/>
    <property type="evidence" value="ECO:0007669"/>
    <property type="project" value="UniProtKB-EC"/>
</dbReference>
<dbReference type="PANTHER" id="PTHR21210:SF0">
    <property type="entry name" value="TRNA (URACIL-O(2)-)-METHYLTRANSFERASE-RELATED"/>
    <property type="match status" value="1"/>
</dbReference>
<comment type="catalytic activity">
    <reaction evidence="11 12">
        <text>uridine(44) in tRNA(Ser) + S-adenosyl-L-methionine = 2'-O-methyluridine(44) in tRNA(Ser) + S-adenosyl-L-homocysteine + H(+)</text>
        <dbReference type="Rhea" id="RHEA:43100"/>
        <dbReference type="Rhea" id="RHEA-COMP:10339"/>
        <dbReference type="Rhea" id="RHEA-COMP:10340"/>
        <dbReference type="ChEBI" id="CHEBI:15378"/>
        <dbReference type="ChEBI" id="CHEBI:57856"/>
        <dbReference type="ChEBI" id="CHEBI:59789"/>
        <dbReference type="ChEBI" id="CHEBI:65315"/>
        <dbReference type="ChEBI" id="CHEBI:74478"/>
        <dbReference type="EC" id="2.1.1.211"/>
    </reaction>
</comment>
<comment type="function">
    <text evidence="12">Adenosyl-L-methionine (AdoMet)-dependent tRNA (uracil-O(2)-)-methyltransferase.</text>
</comment>
<protein>
    <recommendedName>
        <fullName evidence="5 12">tRNA (uracil-O(2)-)-methyltransferase</fullName>
        <ecNumber evidence="4 12">2.1.1.211</ecNumber>
    </recommendedName>
</protein>
<dbReference type="SUPFAM" id="SSF53335">
    <property type="entry name" value="S-adenosyl-L-methionine-dependent methyltransferases"/>
    <property type="match status" value="1"/>
</dbReference>
<dbReference type="InterPro" id="IPR011671">
    <property type="entry name" value="tRNA_uracil_MeTrfase"/>
</dbReference>
<name>A0ABR3G1F9_9AGAR</name>
<dbReference type="PANTHER" id="PTHR21210">
    <property type="entry name" value="TRNA (URACIL-O(2)-)-METHYLTRANSFERASE-RELATED"/>
    <property type="match status" value="1"/>
</dbReference>
<dbReference type="GO" id="GO:0032259">
    <property type="term" value="P:methylation"/>
    <property type="evidence" value="ECO:0007669"/>
    <property type="project" value="UniProtKB-KW"/>
</dbReference>
<keyword evidence="9 12" id="KW-0949">S-adenosyl-L-methionine</keyword>
<evidence type="ECO:0000256" key="1">
    <source>
        <dbReference type="ARBA" id="ARBA00002778"/>
    </source>
</evidence>
<evidence type="ECO:0000313" key="15">
    <source>
        <dbReference type="Proteomes" id="UP001465976"/>
    </source>
</evidence>
<keyword evidence="8 12" id="KW-0808">Transferase</keyword>
<comment type="similarity">
    <text evidence="3 12">Belongs to the TRM44 family.</text>
</comment>
<gene>
    <name evidence="14" type="primary">TRM44_1</name>
    <name evidence="14" type="ORF">V5O48_000759</name>
</gene>
<evidence type="ECO:0000313" key="14">
    <source>
        <dbReference type="EMBL" id="KAL0581276.1"/>
    </source>
</evidence>